<evidence type="ECO:0000256" key="1">
    <source>
        <dbReference type="SAM" id="MobiDB-lite"/>
    </source>
</evidence>
<gene>
    <name evidence="3" type="ORF">ACFSJ0_47885</name>
</gene>
<feature type="domain" description="Sialidase" evidence="2">
    <location>
        <begin position="50"/>
        <end position="393"/>
    </location>
</feature>
<comment type="caution">
    <text evidence="3">The sequence shown here is derived from an EMBL/GenBank/DDBJ whole genome shotgun (WGS) entry which is preliminary data.</text>
</comment>
<feature type="region of interest" description="Disordered" evidence="1">
    <location>
        <begin position="298"/>
        <end position="324"/>
    </location>
</feature>
<dbReference type="Proteomes" id="UP001597097">
    <property type="component" value="Unassembled WGS sequence"/>
</dbReference>
<name>A0ABW4GU65_9ACTN</name>
<dbReference type="PANTHER" id="PTHR43752">
    <property type="entry name" value="BNR/ASP-BOX REPEAT FAMILY PROTEIN"/>
    <property type="match status" value="1"/>
</dbReference>
<dbReference type="PANTHER" id="PTHR43752:SF2">
    <property type="entry name" value="BNR_ASP-BOX REPEAT FAMILY PROTEIN"/>
    <property type="match status" value="1"/>
</dbReference>
<accession>A0ABW4GU65</accession>
<dbReference type="CDD" id="cd15482">
    <property type="entry name" value="Sialidase_non-viral"/>
    <property type="match status" value="1"/>
</dbReference>
<proteinExistence type="predicted"/>
<organism evidence="3 4">
    <name type="scientific">Nonomuraea guangzhouensis</name>
    <dbReference type="NCBI Taxonomy" id="1291555"/>
    <lineage>
        <taxon>Bacteria</taxon>
        <taxon>Bacillati</taxon>
        <taxon>Actinomycetota</taxon>
        <taxon>Actinomycetes</taxon>
        <taxon>Streptosporangiales</taxon>
        <taxon>Streptosporangiaceae</taxon>
        <taxon>Nonomuraea</taxon>
    </lineage>
</organism>
<sequence length="418" mass="45858">MSQPQTPVSGQLPVDGLIRVRDDDPDRHEAYLIAPAVQNHAANIMALRNGDLGCVWFGGTQEGVSDISVWFSRLEKGADTWSTPTRLSDDLTRSEQNPVLFPTPAGELWLLYTAQHAGNQDTAEVRRRISRDDGHTWGPVQTLFPATSRGGVFVRQPVLVLPSGRWLLPVFNCVTTPGKRWVGDRDTSSLMISDDEGRTWREQPVPESTGCVHMNVHLLADGTLLALFRSRWADSIYASRSEDEGATWSAPGPTELPNNNSSVQYVTLRDGRLALVFNASSAADATERRVSLYDEIDDDGLAETPAGPAGDGPAGPAGEVPAPVGRDERTAFWGAPRAPMTLALSGDGGRTWPIRRDLEVGDGYCLTNNSRDGLNREFSYPSIQETADGDLHIAFTYHRRVIKYVRVRPEWAARTEGI</sequence>
<protein>
    <submittedName>
        <fullName evidence="3">Exo-alpha-sialidase</fullName>
    </submittedName>
</protein>
<dbReference type="InterPro" id="IPR011040">
    <property type="entry name" value="Sialidase"/>
</dbReference>
<dbReference type="EMBL" id="JBHUCM010000045">
    <property type="protein sequence ID" value="MFD1544837.1"/>
    <property type="molecule type" value="Genomic_DNA"/>
</dbReference>
<keyword evidence="4" id="KW-1185">Reference proteome</keyword>
<evidence type="ECO:0000259" key="2">
    <source>
        <dbReference type="Pfam" id="PF13088"/>
    </source>
</evidence>
<evidence type="ECO:0000313" key="4">
    <source>
        <dbReference type="Proteomes" id="UP001597097"/>
    </source>
</evidence>
<evidence type="ECO:0000313" key="3">
    <source>
        <dbReference type="EMBL" id="MFD1544837.1"/>
    </source>
</evidence>
<dbReference type="RefSeq" id="WP_219528828.1">
    <property type="nucleotide sequence ID" value="NZ_JAHKRM010000005.1"/>
</dbReference>
<dbReference type="Pfam" id="PF13088">
    <property type="entry name" value="BNR_2"/>
    <property type="match status" value="1"/>
</dbReference>
<reference evidence="4" key="1">
    <citation type="journal article" date="2019" name="Int. J. Syst. Evol. Microbiol.">
        <title>The Global Catalogue of Microorganisms (GCM) 10K type strain sequencing project: providing services to taxonomists for standard genome sequencing and annotation.</title>
        <authorList>
            <consortium name="The Broad Institute Genomics Platform"/>
            <consortium name="The Broad Institute Genome Sequencing Center for Infectious Disease"/>
            <person name="Wu L."/>
            <person name="Ma J."/>
        </authorList>
    </citation>
    <scope>NUCLEOTIDE SEQUENCE [LARGE SCALE GENOMIC DNA]</scope>
    <source>
        <strain evidence="4">CGMCC 1.15399</strain>
    </source>
</reference>